<dbReference type="EMBL" id="JAHLFN010000023">
    <property type="protein sequence ID" value="MBU3841913.1"/>
    <property type="molecule type" value="Genomic_DNA"/>
</dbReference>
<keyword evidence="5" id="KW-0963">Cytoplasm</keyword>
<dbReference type="PANTHER" id="PTHR43101">
    <property type="entry name" value="BETA-FRUCTOSIDASE"/>
    <property type="match status" value="1"/>
</dbReference>
<dbReference type="SMART" id="SM00640">
    <property type="entry name" value="Glyco_32"/>
    <property type="match status" value="1"/>
</dbReference>
<comment type="subcellular location">
    <subcellularLocation>
        <location evidence="5">Cytoplasm</location>
    </subcellularLocation>
</comment>
<dbReference type="InterPro" id="IPR023296">
    <property type="entry name" value="Glyco_hydro_beta-prop_sf"/>
</dbReference>
<evidence type="ECO:0000313" key="9">
    <source>
        <dbReference type="Proteomes" id="UP000724657"/>
    </source>
</evidence>
<dbReference type="InterPro" id="IPR001362">
    <property type="entry name" value="Glyco_hydro_32"/>
</dbReference>
<dbReference type="InterPro" id="IPR006232">
    <property type="entry name" value="Suc6P_hydrolase"/>
</dbReference>
<keyword evidence="2 4" id="KW-0378">Hydrolase</keyword>
<dbReference type="InterPro" id="IPR013148">
    <property type="entry name" value="Glyco_hydro_32_N"/>
</dbReference>
<dbReference type="Gene3D" id="2.60.120.560">
    <property type="entry name" value="Exo-inulinase, domain 1"/>
    <property type="match status" value="1"/>
</dbReference>
<dbReference type="GO" id="GO:0004564">
    <property type="term" value="F:beta-fructofuranosidase activity"/>
    <property type="evidence" value="ECO:0007669"/>
    <property type="project" value="UniProtKB-EC"/>
</dbReference>
<dbReference type="Pfam" id="PF08244">
    <property type="entry name" value="Glyco_hydro_32C"/>
    <property type="match status" value="1"/>
</dbReference>
<dbReference type="PROSITE" id="PS00609">
    <property type="entry name" value="GLYCOSYL_HYDROL_F32"/>
    <property type="match status" value="1"/>
</dbReference>
<dbReference type="InterPro" id="IPR018053">
    <property type="entry name" value="Glyco_hydro_32_AS"/>
</dbReference>
<comment type="function">
    <text evidence="5">Enables the bacterium to metabolize sucrose as a sole carbon source.</text>
</comment>
<feature type="domain" description="Glycosyl hydrolase family 32 N-terminal" evidence="6">
    <location>
        <begin position="30"/>
        <end position="340"/>
    </location>
</feature>
<reference evidence="8" key="1">
    <citation type="journal article" date="2021" name="PeerJ">
        <title>Extensive microbial diversity within the chicken gut microbiome revealed by metagenomics and culture.</title>
        <authorList>
            <person name="Gilroy R."/>
            <person name="Ravi A."/>
            <person name="Getino M."/>
            <person name="Pursley I."/>
            <person name="Horton D.L."/>
            <person name="Alikhan N.F."/>
            <person name="Baker D."/>
            <person name="Gharbi K."/>
            <person name="Hall N."/>
            <person name="Watson M."/>
            <person name="Adriaenssens E.M."/>
            <person name="Foster-Nyarko E."/>
            <person name="Jarju S."/>
            <person name="Secka A."/>
            <person name="Antonio M."/>
            <person name="Oren A."/>
            <person name="Chaudhuri R.R."/>
            <person name="La Ragione R."/>
            <person name="Hildebrand F."/>
            <person name="Pallen M.J."/>
        </authorList>
    </citation>
    <scope>NUCLEOTIDE SEQUENCE</scope>
    <source>
        <strain evidence="8">A6-441</strain>
    </source>
</reference>
<dbReference type="EC" id="3.2.1.26" evidence="4"/>
<evidence type="ECO:0000256" key="4">
    <source>
        <dbReference type="RuleBase" id="RU362110"/>
    </source>
</evidence>
<organism evidence="8 9">
    <name type="scientific">Candidatus Fusobacterium pullicola</name>
    <dbReference type="NCBI Taxonomy" id="2838601"/>
    <lineage>
        <taxon>Bacteria</taxon>
        <taxon>Fusobacteriati</taxon>
        <taxon>Fusobacteriota</taxon>
        <taxon>Fusobacteriia</taxon>
        <taxon>Fusobacteriales</taxon>
        <taxon>Fusobacteriaceae</taxon>
        <taxon>Fusobacterium</taxon>
    </lineage>
</organism>
<evidence type="ECO:0000256" key="1">
    <source>
        <dbReference type="ARBA" id="ARBA00009902"/>
    </source>
</evidence>
<keyword evidence="5" id="KW-0119">Carbohydrate metabolism</keyword>
<evidence type="ECO:0000313" key="8">
    <source>
        <dbReference type="EMBL" id="MBU3841913.1"/>
    </source>
</evidence>
<dbReference type="Gene3D" id="2.115.10.20">
    <property type="entry name" value="Glycosyl hydrolase domain, family 43"/>
    <property type="match status" value="1"/>
</dbReference>
<dbReference type="GO" id="GO:0005737">
    <property type="term" value="C:cytoplasm"/>
    <property type="evidence" value="ECO:0007669"/>
    <property type="project" value="UniProtKB-SubCell"/>
</dbReference>
<evidence type="ECO:0000259" key="7">
    <source>
        <dbReference type="Pfam" id="PF08244"/>
    </source>
</evidence>
<dbReference type="CDD" id="cd18623">
    <property type="entry name" value="GH32_ScrB-like"/>
    <property type="match status" value="1"/>
</dbReference>
<dbReference type="InterPro" id="IPR051214">
    <property type="entry name" value="GH32_Enzymes"/>
</dbReference>
<evidence type="ECO:0000259" key="6">
    <source>
        <dbReference type="Pfam" id="PF00251"/>
    </source>
</evidence>
<name>A0A9E2KXN3_9FUSO</name>
<evidence type="ECO:0000256" key="3">
    <source>
        <dbReference type="ARBA" id="ARBA00023295"/>
    </source>
</evidence>
<proteinExistence type="inferred from homology"/>
<dbReference type="InterPro" id="IPR013320">
    <property type="entry name" value="ConA-like_dom_sf"/>
</dbReference>
<dbReference type="NCBIfam" id="TIGR01322">
    <property type="entry name" value="scrB_fam"/>
    <property type="match status" value="1"/>
</dbReference>
<dbReference type="AlphaFoldDB" id="A0A9E2KXN3"/>
<dbReference type="InterPro" id="IPR013189">
    <property type="entry name" value="Glyco_hydro_32_C"/>
</dbReference>
<evidence type="ECO:0000256" key="2">
    <source>
        <dbReference type="ARBA" id="ARBA00022801"/>
    </source>
</evidence>
<reference evidence="8" key="2">
    <citation type="submission" date="2021-04" db="EMBL/GenBank/DDBJ databases">
        <authorList>
            <person name="Gilroy R."/>
        </authorList>
    </citation>
    <scope>NUCLEOTIDE SEQUENCE</scope>
    <source>
        <strain evidence="8">A6-441</strain>
    </source>
</reference>
<dbReference type="SUPFAM" id="SSF49899">
    <property type="entry name" value="Concanavalin A-like lectins/glucanases"/>
    <property type="match status" value="1"/>
</dbReference>
<accession>A0A9E2KXN3</accession>
<comment type="catalytic activity">
    <reaction evidence="4">
        <text>Hydrolysis of terminal non-reducing beta-D-fructofuranoside residues in beta-D-fructofuranosides.</text>
        <dbReference type="EC" id="3.2.1.26"/>
    </reaction>
</comment>
<dbReference type="Proteomes" id="UP000724657">
    <property type="component" value="Unassembled WGS sequence"/>
</dbReference>
<comment type="pathway">
    <text evidence="5">Glycan biosynthesis; sucrose metabolism.</text>
</comment>
<dbReference type="GO" id="GO:0005975">
    <property type="term" value="P:carbohydrate metabolic process"/>
    <property type="evidence" value="ECO:0007669"/>
    <property type="project" value="InterPro"/>
</dbReference>
<comment type="caution">
    <text evidence="8">The sequence shown here is derived from an EMBL/GenBank/DDBJ whole genome shotgun (WGS) entry which is preliminary data.</text>
</comment>
<feature type="domain" description="Glycosyl hydrolase family 32 C-terminal" evidence="7">
    <location>
        <begin position="355"/>
        <end position="443"/>
    </location>
</feature>
<evidence type="ECO:0000256" key="5">
    <source>
        <dbReference type="RuleBase" id="RU365015"/>
    </source>
</evidence>
<comment type="similarity">
    <text evidence="1 4">Belongs to the glycosyl hydrolase 32 family.</text>
</comment>
<gene>
    <name evidence="8" type="ORF">IAA47_02850</name>
</gene>
<sequence>MNKTEYLNRLDEQKKIQELMKGDKYTLNFHLIPPSGWLNDPNGLCQFNGVNHIYYQYTPFDATWGMKLWGHYTTEDWITYKEYEPFIFSDIEDDRDGVYSGSAFIKNNEFYFYYTGNVKHTDKKYDYISAGREQNTILIKSKDGFTYKEKKTLLKNIDYPKNMSCHVRDPQIFEKNDNYYMVLGARNLDDVGCILIYQSKDLENWDYHMTLTTPEKFGYMWECPNIIEISGQTFLICCPQGVEQQGIDYANIYQCGYFPLELDLEKKEYKFGDFIELDRGFDIYAPQTFLDENNRRILIGWMGIPDADYTNQPTIDKGWQHALTLPRELKANGKKIYQLPLEEYKKLRGEVQKTLDCSAENVELNFEFITCKNFNLTLRDSISLTYDGSIFTLDLEKCGFGRKTRSVKLKNLIDIQIFLDNSSIEIFLNSGEEVFTSRCYSKNLEANPKFSGEYTLNDFKWYELKKFEILK</sequence>
<protein>
    <recommendedName>
        <fullName evidence="4">Sucrose-6-phosphate hydrolase</fullName>
        <ecNumber evidence="4">3.2.1.26</ecNumber>
    </recommendedName>
    <alternativeName>
        <fullName evidence="5">Invertase</fullName>
    </alternativeName>
</protein>
<dbReference type="SUPFAM" id="SSF75005">
    <property type="entry name" value="Arabinanase/levansucrase/invertase"/>
    <property type="match status" value="1"/>
</dbReference>
<dbReference type="PANTHER" id="PTHR43101:SF1">
    <property type="entry name" value="BETA-FRUCTOSIDASE"/>
    <property type="match status" value="1"/>
</dbReference>
<keyword evidence="3 4" id="KW-0326">Glycosidase</keyword>
<dbReference type="Pfam" id="PF00251">
    <property type="entry name" value="Glyco_hydro_32N"/>
    <property type="match status" value="1"/>
</dbReference>